<dbReference type="Gene3D" id="3.40.50.970">
    <property type="match status" value="2"/>
</dbReference>
<name>A0A080N3D0_9BIFI</name>
<evidence type="ECO:0000256" key="11">
    <source>
        <dbReference type="ARBA" id="ARBA00048670"/>
    </source>
</evidence>
<feature type="domain" description="Thiamine pyrophosphate enzyme central" evidence="14">
    <location>
        <begin position="221"/>
        <end position="356"/>
    </location>
</feature>
<dbReference type="FunFam" id="3.40.50.1220:FF:000008">
    <property type="entry name" value="Acetolactate synthase"/>
    <property type="match status" value="1"/>
</dbReference>
<dbReference type="GO" id="GO:0009097">
    <property type="term" value="P:isoleucine biosynthetic process"/>
    <property type="evidence" value="ECO:0007669"/>
    <property type="project" value="UniProtKB-UniPathway"/>
</dbReference>
<dbReference type="SUPFAM" id="SSF52467">
    <property type="entry name" value="DHS-like NAD/FAD-binding domain"/>
    <property type="match status" value="1"/>
</dbReference>
<organism evidence="17 18">
    <name type="scientific">Bifidobacterium bombi DSM 19703</name>
    <dbReference type="NCBI Taxonomy" id="1341695"/>
    <lineage>
        <taxon>Bacteria</taxon>
        <taxon>Bacillati</taxon>
        <taxon>Actinomycetota</taxon>
        <taxon>Actinomycetes</taxon>
        <taxon>Bifidobacteriales</taxon>
        <taxon>Bifidobacteriaceae</taxon>
        <taxon>Bifidobacterium</taxon>
    </lineage>
</organism>
<dbReference type="GO" id="GO:0000287">
    <property type="term" value="F:magnesium ion binding"/>
    <property type="evidence" value="ECO:0007669"/>
    <property type="project" value="UniProtKB-UniRule"/>
</dbReference>
<evidence type="ECO:0000259" key="15">
    <source>
        <dbReference type="Pfam" id="PF02775"/>
    </source>
</evidence>
<dbReference type="RefSeq" id="WP_081867283.1">
    <property type="nucleotide sequence ID" value="NZ_ATLK01000001.1"/>
</dbReference>
<dbReference type="STRING" id="1341695.BBOMB_0834"/>
<evidence type="ECO:0000256" key="8">
    <source>
        <dbReference type="ARBA" id="ARBA00022842"/>
    </source>
</evidence>
<feature type="domain" description="Thiamine pyrophosphate enzyme N-terminal TPP-binding" evidence="16">
    <location>
        <begin position="31"/>
        <end position="146"/>
    </location>
</feature>
<dbReference type="NCBIfam" id="NF005860">
    <property type="entry name" value="PRK07789.1"/>
    <property type="match status" value="1"/>
</dbReference>
<comment type="cofactor">
    <cofactor evidence="12">
        <name>Mg(2+)</name>
        <dbReference type="ChEBI" id="CHEBI:18420"/>
    </cofactor>
    <text evidence="12">Binds 1 Mg(2+) ion per subunit.</text>
</comment>
<dbReference type="FunFam" id="3.40.50.970:FF:000007">
    <property type="entry name" value="Acetolactate synthase"/>
    <property type="match status" value="1"/>
</dbReference>
<comment type="pathway">
    <text evidence="1 12">Amino-acid biosynthesis; L-isoleucine biosynthesis; L-isoleucine from 2-oxobutanoate: step 1/4.</text>
</comment>
<dbReference type="Pfam" id="PF02775">
    <property type="entry name" value="TPP_enzyme_C"/>
    <property type="match status" value="1"/>
</dbReference>
<evidence type="ECO:0000256" key="5">
    <source>
        <dbReference type="ARBA" id="ARBA00022605"/>
    </source>
</evidence>
<evidence type="ECO:0000256" key="3">
    <source>
        <dbReference type="ARBA" id="ARBA00007812"/>
    </source>
</evidence>
<dbReference type="InterPro" id="IPR039368">
    <property type="entry name" value="AHAS_TPP"/>
</dbReference>
<reference evidence="17 18" key="1">
    <citation type="journal article" date="2014" name="Appl. Environ. Microbiol.">
        <title>Genomic encyclopedia of type strains of the genus Bifidobacterium.</title>
        <authorList>
            <person name="Milani C."/>
            <person name="Lugli G.A."/>
            <person name="Duranti S."/>
            <person name="Turroni F."/>
            <person name="Bottacini F."/>
            <person name="Mangifesta M."/>
            <person name="Sanchez B."/>
            <person name="Viappiani A."/>
            <person name="Mancabelli L."/>
            <person name="Taminiau B."/>
            <person name="Delcenserie V."/>
            <person name="Barrangou R."/>
            <person name="Margolles A."/>
            <person name="van Sinderen D."/>
            <person name="Ventura M."/>
        </authorList>
    </citation>
    <scope>NUCLEOTIDE SEQUENCE [LARGE SCALE GENOMIC DNA]</scope>
    <source>
        <strain evidence="17 18">DSM 19703</strain>
    </source>
</reference>
<keyword evidence="9 12" id="KW-0786">Thiamine pyrophosphate</keyword>
<evidence type="ECO:0000256" key="2">
    <source>
        <dbReference type="ARBA" id="ARBA00005025"/>
    </source>
</evidence>
<dbReference type="CDD" id="cd02015">
    <property type="entry name" value="TPP_AHAS"/>
    <property type="match status" value="1"/>
</dbReference>
<comment type="catalytic activity">
    <reaction evidence="11 12">
        <text>2 pyruvate + H(+) = (2S)-2-acetolactate + CO2</text>
        <dbReference type="Rhea" id="RHEA:25249"/>
        <dbReference type="ChEBI" id="CHEBI:15361"/>
        <dbReference type="ChEBI" id="CHEBI:15378"/>
        <dbReference type="ChEBI" id="CHEBI:16526"/>
        <dbReference type="ChEBI" id="CHEBI:58476"/>
        <dbReference type="EC" id="2.2.1.6"/>
    </reaction>
</comment>
<sequence length="673" mass="71918">MANTAPLQTLRAVARPEGKTRETDDGQGEHMTGAQALVRTLEDLGVLDVFGIPGGAILPVYDEINPDTKFRFVLMRHEQAAGHAAEGYAVSTGKVGVCLVTSGPGATNMVTPIADANMDSVPLMVITGQVGVDAIGTDAFQESDTVGITYPVAKHSYLVTDANDIPRVLSEAYYVAQSGRPGPVVVDLTKTAQVGTLNYTWPQRLILPGYHPTTKPHGHGLQEAATLFGRSFRPVLYVGGGAARSNAGALVKQLADLTGAPITTTLPARGIVPDSDPKNLGMLGMHGTVPATAAVQRCDLLVAIGARFDDRVTGKLSAFAPSAKVVHIDIDPAEIGKRRQADVPIVGDVSEVLEGLIDAIKEEQERHGKPDLGAWWKIIDGWRTDYPSTFAEPTDGSLAPQWVVQQLSQQCAQDTIWVSGVGQHQMWASQFIDFENPHSWISSGGLGTMGFGLPAAIGASIAQSDVPSTQRNGNAANQTNPANPANQTNRTLAHRRPVWLIDGDGSFQMTSEELAAAVLDGAPVKIAILDNSVYGMVRQWQTLFYGQHYSQTNLQESEGGFAAQDIVRNGQATANCPDGLTGIPDFVKLAEAYGCVGLRARTKDEAVEAIRRANAIDDRPVLVDFIVWKDAMVWPMVAAAASNDEVTYKPGVQPLLRRNTHNVQDETTQEATS</sequence>
<dbReference type="AlphaFoldDB" id="A0A080N3D0"/>
<feature type="domain" description="Thiamine pyrophosphate enzyme TPP-binding" evidence="15">
    <location>
        <begin position="420"/>
        <end position="625"/>
    </location>
</feature>
<dbReference type="Pfam" id="PF02776">
    <property type="entry name" value="TPP_enzyme_N"/>
    <property type="match status" value="1"/>
</dbReference>
<keyword evidence="18" id="KW-1185">Reference proteome</keyword>
<dbReference type="InterPro" id="IPR012001">
    <property type="entry name" value="Thiamin_PyroP_enz_TPP-bd_dom"/>
</dbReference>
<dbReference type="UniPathway" id="UPA00047">
    <property type="reaction ID" value="UER00055"/>
</dbReference>
<evidence type="ECO:0000313" key="17">
    <source>
        <dbReference type="EMBL" id="KFF31471.1"/>
    </source>
</evidence>
<dbReference type="SUPFAM" id="SSF52518">
    <property type="entry name" value="Thiamin diphosphate-binding fold (THDP-binding)"/>
    <property type="match status" value="2"/>
</dbReference>
<dbReference type="InterPro" id="IPR029061">
    <property type="entry name" value="THDP-binding"/>
</dbReference>
<comment type="cofactor">
    <cofactor evidence="12">
        <name>thiamine diphosphate</name>
        <dbReference type="ChEBI" id="CHEBI:58937"/>
    </cofactor>
    <text evidence="12">Binds 1 thiamine pyrophosphate per subunit.</text>
</comment>
<keyword evidence="6 12" id="KW-0808">Transferase</keyword>
<dbReference type="PANTHER" id="PTHR18968:SF13">
    <property type="entry name" value="ACETOLACTATE SYNTHASE CATALYTIC SUBUNIT, MITOCHONDRIAL"/>
    <property type="match status" value="1"/>
</dbReference>
<dbReference type="OrthoDB" id="4494979at2"/>
<dbReference type="EMBL" id="ATLK01000001">
    <property type="protein sequence ID" value="KFF31471.1"/>
    <property type="molecule type" value="Genomic_DNA"/>
</dbReference>
<dbReference type="Gene3D" id="3.40.50.1220">
    <property type="entry name" value="TPP-binding domain"/>
    <property type="match status" value="1"/>
</dbReference>
<keyword evidence="5 12" id="KW-0028">Amino-acid biosynthesis</keyword>
<dbReference type="Proteomes" id="UP000028730">
    <property type="component" value="Unassembled WGS sequence"/>
</dbReference>
<evidence type="ECO:0000256" key="6">
    <source>
        <dbReference type="ARBA" id="ARBA00022679"/>
    </source>
</evidence>
<dbReference type="Pfam" id="PF00205">
    <property type="entry name" value="TPP_enzyme_M"/>
    <property type="match status" value="1"/>
</dbReference>
<evidence type="ECO:0000256" key="12">
    <source>
        <dbReference type="RuleBase" id="RU003591"/>
    </source>
</evidence>
<dbReference type="InterPro" id="IPR012846">
    <property type="entry name" value="Acetolactate_synth_lsu"/>
</dbReference>
<dbReference type="GO" id="GO:0050660">
    <property type="term" value="F:flavin adenine dinucleotide binding"/>
    <property type="evidence" value="ECO:0007669"/>
    <property type="project" value="InterPro"/>
</dbReference>
<evidence type="ECO:0000256" key="13">
    <source>
        <dbReference type="SAM" id="MobiDB-lite"/>
    </source>
</evidence>
<dbReference type="UniPathway" id="UPA00049">
    <property type="reaction ID" value="UER00059"/>
</dbReference>
<dbReference type="GO" id="GO:0005948">
    <property type="term" value="C:acetolactate synthase complex"/>
    <property type="evidence" value="ECO:0007669"/>
    <property type="project" value="TreeGrafter"/>
</dbReference>
<comment type="caution">
    <text evidence="17">The sequence shown here is derived from an EMBL/GenBank/DDBJ whole genome shotgun (WGS) entry which is preliminary data.</text>
</comment>
<evidence type="ECO:0000256" key="10">
    <source>
        <dbReference type="ARBA" id="ARBA00023304"/>
    </source>
</evidence>
<keyword evidence="10 12" id="KW-0100">Branched-chain amino acid biosynthesis</keyword>
<evidence type="ECO:0000259" key="14">
    <source>
        <dbReference type="Pfam" id="PF00205"/>
    </source>
</evidence>
<protein>
    <recommendedName>
        <fullName evidence="4 12">Acetolactate synthase</fullName>
        <ecNumber evidence="4 12">2.2.1.6</ecNumber>
    </recommendedName>
</protein>
<feature type="compositionally biased region" description="Low complexity" evidence="13">
    <location>
        <begin position="474"/>
        <end position="489"/>
    </location>
</feature>
<dbReference type="PANTHER" id="PTHR18968">
    <property type="entry name" value="THIAMINE PYROPHOSPHATE ENZYMES"/>
    <property type="match status" value="1"/>
</dbReference>
<evidence type="ECO:0000313" key="18">
    <source>
        <dbReference type="Proteomes" id="UP000028730"/>
    </source>
</evidence>
<evidence type="ECO:0000259" key="16">
    <source>
        <dbReference type="Pfam" id="PF02776"/>
    </source>
</evidence>
<dbReference type="GO" id="GO:0009099">
    <property type="term" value="P:L-valine biosynthetic process"/>
    <property type="evidence" value="ECO:0007669"/>
    <property type="project" value="UniProtKB-UniPathway"/>
</dbReference>
<dbReference type="NCBIfam" id="TIGR00118">
    <property type="entry name" value="acolac_lg"/>
    <property type="match status" value="1"/>
</dbReference>
<accession>A0A080N3D0</accession>
<dbReference type="EC" id="2.2.1.6" evidence="4 12"/>
<dbReference type="InterPro" id="IPR012000">
    <property type="entry name" value="Thiamin_PyroP_enz_cen_dom"/>
</dbReference>
<comment type="similarity">
    <text evidence="3 12">Belongs to the TPP enzyme family.</text>
</comment>
<dbReference type="GO" id="GO:0030976">
    <property type="term" value="F:thiamine pyrophosphate binding"/>
    <property type="evidence" value="ECO:0007669"/>
    <property type="project" value="UniProtKB-UniRule"/>
</dbReference>
<keyword evidence="7 12" id="KW-0479">Metal-binding</keyword>
<evidence type="ECO:0000256" key="4">
    <source>
        <dbReference type="ARBA" id="ARBA00013145"/>
    </source>
</evidence>
<proteinExistence type="inferred from homology"/>
<dbReference type="InterPro" id="IPR045229">
    <property type="entry name" value="TPP_enz"/>
</dbReference>
<dbReference type="InterPro" id="IPR011766">
    <property type="entry name" value="TPP_enzyme_TPP-bd"/>
</dbReference>
<dbReference type="GO" id="GO:0003984">
    <property type="term" value="F:acetolactate synthase activity"/>
    <property type="evidence" value="ECO:0007669"/>
    <property type="project" value="UniProtKB-EC"/>
</dbReference>
<comment type="pathway">
    <text evidence="2 12">Amino-acid biosynthesis; L-valine biosynthesis; L-valine from pyruvate: step 1/4.</text>
</comment>
<evidence type="ECO:0000256" key="1">
    <source>
        <dbReference type="ARBA" id="ARBA00004974"/>
    </source>
</evidence>
<evidence type="ECO:0000256" key="9">
    <source>
        <dbReference type="ARBA" id="ARBA00023052"/>
    </source>
</evidence>
<feature type="region of interest" description="Disordered" evidence="13">
    <location>
        <begin position="466"/>
        <end position="491"/>
    </location>
</feature>
<evidence type="ECO:0000256" key="7">
    <source>
        <dbReference type="ARBA" id="ARBA00022723"/>
    </source>
</evidence>
<keyword evidence="8 12" id="KW-0460">Magnesium</keyword>
<dbReference type="eggNOG" id="COG0028">
    <property type="taxonomic scope" value="Bacteria"/>
</dbReference>
<gene>
    <name evidence="17" type="ORF">BBOMB_0834</name>
</gene>
<dbReference type="InterPro" id="IPR029035">
    <property type="entry name" value="DHS-like_NAD/FAD-binding_dom"/>
</dbReference>
<dbReference type="CDD" id="cd07035">
    <property type="entry name" value="TPP_PYR_POX_like"/>
    <property type="match status" value="1"/>
</dbReference>